<protein>
    <submittedName>
        <fullName evidence="1">Uncharacterized protein</fullName>
    </submittedName>
</protein>
<proteinExistence type="predicted"/>
<dbReference type="EMBL" id="PQWY01000016">
    <property type="protein sequence ID" value="PPK29662.1"/>
    <property type="molecule type" value="Genomic_DNA"/>
</dbReference>
<gene>
    <name evidence="1" type="ORF">C3928_11335</name>
</gene>
<dbReference type="Proteomes" id="UP000239239">
    <property type="component" value="Unassembled WGS sequence"/>
</dbReference>
<organism evidence="1 2">
    <name type="scientific">Legionella pneumophila</name>
    <dbReference type="NCBI Taxonomy" id="446"/>
    <lineage>
        <taxon>Bacteria</taxon>
        <taxon>Pseudomonadati</taxon>
        <taxon>Pseudomonadota</taxon>
        <taxon>Gammaproteobacteria</taxon>
        <taxon>Legionellales</taxon>
        <taxon>Legionellaceae</taxon>
        <taxon>Legionella</taxon>
    </lineage>
</organism>
<reference evidence="1 2" key="1">
    <citation type="submission" date="2018-02" db="EMBL/GenBank/DDBJ databases">
        <title>Draft genome sequences of four Legionella pneumophila clinical strains isolated in Ontario.</title>
        <authorList>
            <person name="Fortuna A."/>
            <person name="Ramnarine R."/>
            <person name="Li A."/>
            <person name="Frantz C."/>
            <person name="Mallo G."/>
        </authorList>
    </citation>
    <scope>NUCLEOTIDE SEQUENCE [LARGE SCALE GENOMIC DNA]</scope>
    <source>
        <strain evidence="1 2">LG61</strain>
    </source>
</reference>
<comment type="caution">
    <text evidence="1">The sequence shown here is derived from an EMBL/GenBank/DDBJ whole genome shotgun (WGS) entry which is preliminary data.</text>
</comment>
<dbReference type="RefSeq" id="WP_027227266.1">
    <property type="nucleotide sequence ID" value="NZ_CP017601.1"/>
</dbReference>
<accession>A0A2S6EWU5</accession>
<sequence length="411" mass="46378">MIDEKNYFLEIDFARQRVIDLPAGEFKYYLYILLESIKSQNVPSRHEFLAVLLKLLDTLHKLKELKTPNFLDNQCPSSQLLKELVFHFSELQRVAKTHHFTAQVVIILLHIGGIISALALGVVGGLLGGILGFVNGLCEYKPVIGFLVGTFTGTVLGGLFGFRAPKKLFKNEVQRQIKFGLDGLGESLDNIKQEYSFCMFSRNKMKPFSFYLGEVESEIKQLFNDDSEYEEFLNHKVDYEINSFLASFIGESLLHGCVGHHAYIKITIKNREYLIEFTPQPTDTKEIPAQSETRTVSGKKIVEMLAYHKKLQETNAPTASFILTKMKPGDNDCFSYVNKILIGTNQQGATIKRFANMGFIGSLLGMGIEALSPFKPDFFQITNSVRTNKEKMPGYSNDLSMNSLLPQLKHG</sequence>
<evidence type="ECO:0000313" key="1">
    <source>
        <dbReference type="EMBL" id="PPK29662.1"/>
    </source>
</evidence>
<name>A0A2S6EWU5_LEGPN</name>
<dbReference type="OrthoDB" id="5646298at2"/>
<evidence type="ECO:0000313" key="2">
    <source>
        <dbReference type="Proteomes" id="UP000239239"/>
    </source>
</evidence>
<dbReference type="AlphaFoldDB" id="A0A2S6EWU5"/>